<keyword evidence="2" id="KW-0732">Signal</keyword>
<dbReference type="GO" id="GO:0005829">
    <property type="term" value="C:cytosol"/>
    <property type="evidence" value="ECO:0007669"/>
    <property type="project" value="TreeGrafter"/>
</dbReference>
<dbReference type="InterPro" id="IPR029045">
    <property type="entry name" value="ClpP/crotonase-like_dom_sf"/>
</dbReference>
<dbReference type="AlphaFoldDB" id="A0A8C1VCF1"/>
<name>A0A8C1VCF1_CYPCA</name>
<dbReference type="InterPro" id="IPR001753">
    <property type="entry name" value="Enoyl-CoA_hydra/iso"/>
</dbReference>
<dbReference type="SUPFAM" id="SSF52096">
    <property type="entry name" value="ClpP/crotonase"/>
    <property type="match status" value="1"/>
</dbReference>
<evidence type="ECO:0000313" key="3">
    <source>
        <dbReference type="Ensembl" id="ENSCCRP00015049986.1"/>
    </source>
</evidence>
<dbReference type="GO" id="GO:0006635">
    <property type="term" value="P:fatty acid beta-oxidation"/>
    <property type="evidence" value="ECO:0007669"/>
    <property type="project" value="TreeGrafter"/>
</dbReference>
<proteinExistence type="predicted"/>
<dbReference type="Proteomes" id="UP000694700">
    <property type="component" value="Unplaced"/>
</dbReference>
<accession>A0A8C1VCF1</accession>
<dbReference type="PANTHER" id="PTHR11941:SF27">
    <property type="entry name" value="ETHYLMALONYL-COA DECARBOXYLASE"/>
    <property type="match status" value="1"/>
</dbReference>
<feature type="chain" id="PRO_5034198842" evidence="2">
    <location>
        <begin position="19"/>
        <end position="137"/>
    </location>
</feature>
<keyword evidence="1" id="KW-0456">Lyase</keyword>
<dbReference type="PANTHER" id="PTHR11941">
    <property type="entry name" value="ENOYL-COA HYDRATASE-RELATED"/>
    <property type="match status" value="1"/>
</dbReference>
<feature type="signal peptide" evidence="2">
    <location>
        <begin position="1"/>
        <end position="18"/>
    </location>
</feature>
<dbReference type="Pfam" id="PF00378">
    <property type="entry name" value="ECH_1"/>
    <property type="match status" value="1"/>
</dbReference>
<reference evidence="3" key="1">
    <citation type="submission" date="2025-08" db="UniProtKB">
        <authorList>
            <consortium name="Ensembl"/>
        </authorList>
    </citation>
    <scope>IDENTIFICATION</scope>
</reference>
<organism evidence="3 4">
    <name type="scientific">Cyprinus carpio</name>
    <name type="common">Common carp</name>
    <dbReference type="NCBI Taxonomy" id="7962"/>
    <lineage>
        <taxon>Eukaryota</taxon>
        <taxon>Metazoa</taxon>
        <taxon>Chordata</taxon>
        <taxon>Craniata</taxon>
        <taxon>Vertebrata</taxon>
        <taxon>Euteleostomi</taxon>
        <taxon>Actinopterygii</taxon>
        <taxon>Neopterygii</taxon>
        <taxon>Teleostei</taxon>
        <taxon>Ostariophysi</taxon>
        <taxon>Cypriniformes</taxon>
        <taxon>Cyprinidae</taxon>
        <taxon>Cyprininae</taxon>
        <taxon>Cyprinus</taxon>
    </lineage>
</organism>
<evidence type="ECO:0000313" key="4">
    <source>
        <dbReference type="Proteomes" id="UP000694700"/>
    </source>
</evidence>
<protein>
    <submittedName>
        <fullName evidence="3">Uncharacterized protein</fullName>
    </submittedName>
</protein>
<dbReference type="Gene3D" id="3.90.226.10">
    <property type="entry name" value="2-enoyl-CoA Hydratase, Chain A, domain 1"/>
    <property type="match status" value="1"/>
</dbReference>
<dbReference type="GO" id="GO:0016829">
    <property type="term" value="F:lyase activity"/>
    <property type="evidence" value="ECO:0007669"/>
    <property type="project" value="UniProtKB-KW"/>
</dbReference>
<sequence length="137" mass="14894">MCLFSLFCVHVSRLPVLCARVSSVRRILQQNRTVCSHRSGSAEGIREKLQAFPGGSIELQKQQESGIAVLTVNNPAHMNAFSCSMMHELEQRVCELETCTEGKAVIVQGAAGTFCSGSDLNAVRAIVNPHVRTPVIQ</sequence>
<evidence type="ECO:0000256" key="1">
    <source>
        <dbReference type="ARBA" id="ARBA00023239"/>
    </source>
</evidence>
<dbReference type="Ensembl" id="ENSCCRT00015051664.1">
    <property type="protein sequence ID" value="ENSCCRP00015049986.1"/>
    <property type="gene ID" value="ENSCCRG00015020647.1"/>
</dbReference>
<evidence type="ECO:0000256" key="2">
    <source>
        <dbReference type="SAM" id="SignalP"/>
    </source>
</evidence>